<comment type="caution">
    <text evidence="2">The sequence shown here is derived from an EMBL/GenBank/DDBJ whole genome shotgun (WGS) entry which is preliminary data.</text>
</comment>
<protein>
    <submittedName>
        <fullName evidence="2">Uncharacterized protein</fullName>
    </submittedName>
</protein>
<sequence>MDKQEKKREAARLRKRKQRERQRAWKQARGAENLNLEIYKGTRACLEELMTGLDYTEQAEVITRLIHGAHRLMERDKSQIEEFLKV</sequence>
<keyword evidence="3" id="KW-1185">Reference proteome</keyword>
<evidence type="ECO:0000313" key="2">
    <source>
        <dbReference type="EMBL" id="MCW7552583.1"/>
    </source>
</evidence>
<accession>A0ABT3MU31</accession>
<evidence type="ECO:0000256" key="1">
    <source>
        <dbReference type="SAM" id="MobiDB-lite"/>
    </source>
</evidence>
<feature type="compositionally biased region" description="Basic and acidic residues" evidence="1">
    <location>
        <begin position="1"/>
        <end position="12"/>
    </location>
</feature>
<organism evidence="2 3">
    <name type="scientific">Endozoicomonas gorgoniicola</name>
    <dbReference type="NCBI Taxonomy" id="1234144"/>
    <lineage>
        <taxon>Bacteria</taxon>
        <taxon>Pseudomonadati</taxon>
        <taxon>Pseudomonadota</taxon>
        <taxon>Gammaproteobacteria</taxon>
        <taxon>Oceanospirillales</taxon>
        <taxon>Endozoicomonadaceae</taxon>
        <taxon>Endozoicomonas</taxon>
    </lineage>
</organism>
<evidence type="ECO:0000313" key="3">
    <source>
        <dbReference type="Proteomes" id="UP001209854"/>
    </source>
</evidence>
<reference evidence="2 3" key="1">
    <citation type="submission" date="2022-10" db="EMBL/GenBank/DDBJ databases">
        <title>High-quality genome sequences of two octocoral-associated bacteria, Endozoicomonas euniceicola EF212 and Endozoicomonas gorgoniicola PS125.</title>
        <authorList>
            <person name="Chiou Y.-J."/>
            <person name="Chen Y.-H."/>
        </authorList>
    </citation>
    <scope>NUCLEOTIDE SEQUENCE [LARGE SCALE GENOMIC DNA]</scope>
    <source>
        <strain evidence="2 3">PS125</strain>
    </source>
</reference>
<proteinExistence type="predicted"/>
<dbReference type="EMBL" id="JAPFCC010000001">
    <property type="protein sequence ID" value="MCW7552583.1"/>
    <property type="molecule type" value="Genomic_DNA"/>
</dbReference>
<dbReference type="RefSeq" id="WP_262567536.1">
    <property type="nucleotide sequence ID" value="NZ_JAPFCC010000001.1"/>
</dbReference>
<gene>
    <name evidence="2" type="ORF">NX722_07955</name>
</gene>
<dbReference type="Proteomes" id="UP001209854">
    <property type="component" value="Unassembled WGS sequence"/>
</dbReference>
<feature type="compositionally biased region" description="Basic residues" evidence="1">
    <location>
        <begin position="13"/>
        <end position="26"/>
    </location>
</feature>
<feature type="region of interest" description="Disordered" evidence="1">
    <location>
        <begin position="1"/>
        <end position="26"/>
    </location>
</feature>
<name>A0ABT3MU31_9GAMM</name>